<feature type="transmembrane region" description="Helical" evidence="9">
    <location>
        <begin position="60"/>
        <end position="78"/>
    </location>
</feature>
<feature type="transmembrane region" description="Helical" evidence="9">
    <location>
        <begin position="115"/>
        <end position="137"/>
    </location>
</feature>
<evidence type="ECO:0000256" key="3">
    <source>
        <dbReference type="ARBA" id="ARBA00022448"/>
    </source>
</evidence>
<dbReference type="InterPro" id="IPR005828">
    <property type="entry name" value="MFS_sugar_transport-like"/>
</dbReference>
<dbReference type="InterPro" id="IPR003663">
    <property type="entry name" value="Sugar/inositol_transpt"/>
</dbReference>
<sequence>MLLRKERRLDEKSQFNFGYLLALALTSAMGGLLFGYDWVVIGGAKPFYELYFDIKGSPGLQGWAMSSALIGCVFGAMLSGTFSDRYGRKIPLIIAAFFFILSAFGSGQADSFHWFVFYRIVGGVGIGLASTLSPLYIAEIAPAAYRGRFVSINQLTIVVGILAAQIINYFIAESVPELMGQDELANSWNTLVGWRWMFWAELIPASMFFALMFLVPKSPRFLVKIGRHIEALKILAKIGGDEYAQYEVGQIKSTMTGTVHKVQFSELKTPKVKPIIILGIVLAVFQQWCGINVIFNYADEIFTSAGYSVGEMLFNIIITGSVNLVFTLLAMRLVDQWGRKKMMKFGSLGLAVIYFVLGLSYFMGWTGLPILLLVVAAIAVYAFSLAPVTWVVLSEIFPNRIRGLAMAISTLALWIASFVLTFTFPILNNALKASGTFWVYCGISILGYLYIKFNLKETKGKSLEEIEKELIDHSFEPK</sequence>
<keyword evidence="4" id="KW-1003">Cell membrane</keyword>
<feature type="transmembrane region" description="Helical" evidence="9">
    <location>
        <begin position="312"/>
        <end position="333"/>
    </location>
</feature>
<name>A0ABW4VRQ7_9BACT</name>
<organism evidence="11 12">
    <name type="scientific">Belliella marina</name>
    <dbReference type="NCBI Taxonomy" id="1644146"/>
    <lineage>
        <taxon>Bacteria</taxon>
        <taxon>Pseudomonadati</taxon>
        <taxon>Bacteroidota</taxon>
        <taxon>Cytophagia</taxon>
        <taxon>Cytophagales</taxon>
        <taxon>Cyclobacteriaceae</taxon>
        <taxon>Belliella</taxon>
    </lineage>
</organism>
<dbReference type="EMBL" id="JBHUHR010000039">
    <property type="protein sequence ID" value="MFD2036295.1"/>
    <property type="molecule type" value="Genomic_DNA"/>
</dbReference>
<comment type="caution">
    <text evidence="11">The sequence shown here is derived from an EMBL/GenBank/DDBJ whole genome shotgun (WGS) entry which is preliminary data.</text>
</comment>
<dbReference type="RefSeq" id="WP_376887323.1">
    <property type="nucleotide sequence ID" value="NZ_JBHUHR010000039.1"/>
</dbReference>
<dbReference type="NCBIfam" id="TIGR00879">
    <property type="entry name" value="SP"/>
    <property type="match status" value="1"/>
</dbReference>
<feature type="domain" description="Major facilitator superfamily (MFS) profile" evidence="10">
    <location>
        <begin position="23"/>
        <end position="459"/>
    </location>
</feature>
<evidence type="ECO:0000313" key="12">
    <source>
        <dbReference type="Proteomes" id="UP001597361"/>
    </source>
</evidence>
<feature type="transmembrane region" description="Helical" evidence="9">
    <location>
        <begin position="275"/>
        <end position="297"/>
    </location>
</feature>
<dbReference type="PROSITE" id="PS00216">
    <property type="entry name" value="SUGAR_TRANSPORT_1"/>
    <property type="match status" value="2"/>
</dbReference>
<feature type="transmembrane region" description="Helical" evidence="9">
    <location>
        <begin position="370"/>
        <end position="393"/>
    </location>
</feature>
<dbReference type="PROSITE" id="PS00217">
    <property type="entry name" value="SUGAR_TRANSPORT_2"/>
    <property type="match status" value="1"/>
</dbReference>
<protein>
    <submittedName>
        <fullName evidence="11">Sugar porter family MFS transporter</fullName>
    </submittedName>
</protein>
<dbReference type="InterPro" id="IPR036259">
    <property type="entry name" value="MFS_trans_sf"/>
</dbReference>
<evidence type="ECO:0000256" key="9">
    <source>
        <dbReference type="SAM" id="Phobius"/>
    </source>
</evidence>
<keyword evidence="12" id="KW-1185">Reference proteome</keyword>
<feature type="transmembrane region" description="Helical" evidence="9">
    <location>
        <begin position="149"/>
        <end position="171"/>
    </location>
</feature>
<dbReference type="Gene3D" id="1.20.1250.20">
    <property type="entry name" value="MFS general substrate transporter like domains"/>
    <property type="match status" value="2"/>
</dbReference>
<evidence type="ECO:0000256" key="4">
    <source>
        <dbReference type="ARBA" id="ARBA00022475"/>
    </source>
</evidence>
<dbReference type="InterPro" id="IPR047984">
    <property type="entry name" value="XylE-like"/>
</dbReference>
<evidence type="ECO:0000256" key="8">
    <source>
        <dbReference type="RuleBase" id="RU003346"/>
    </source>
</evidence>
<accession>A0ABW4VRQ7</accession>
<feature type="transmembrane region" description="Helical" evidence="9">
    <location>
        <begin position="433"/>
        <end position="451"/>
    </location>
</feature>
<dbReference type="InterPro" id="IPR050814">
    <property type="entry name" value="Myo-inositol_Transporter"/>
</dbReference>
<comment type="subcellular location">
    <subcellularLocation>
        <location evidence="1">Cell membrane</location>
        <topology evidence="1">Multi-pass membrane protein</topology>
    </subcellularLocation>
</comment>
<dbReference type="InterPro" id="IPR005829">
    <property type="entry name" value="Sugar_transporter_CS"/>
</dbReference>
<feature type="transmembrane region" description="Helical" evidence="9">
    <location>
        <begin position="345"/>
        <end position="364"/>
    </location>
</feature>
<evidence type="ECO:0000256" key="7">
    <source>
        <dbReference type="ARBA" id="ARBA00023136"/>
    </source>
</evidence>
<dbReference type="PANTHER" id="PTHR48020:SF12">
    <property type="entry name" value="PROTON MYO-INOSITOL COTRANSPORTER"/>
    <property type="match status" value="1"/>
</dbReference>
<evidence type="ECO:0000259" key="10">
    <source>
        <dbReference type="PROSITE" id="PS50850"/>
    </source>
</evidence>
<dbReference type="Pfam" id="PF00083">
    <property type="entry name" value="Sugar_tr"/>
    <property type="match status" value="1"/>
</dbReference>
<evidence type="ECO:0000256" key="1">
    <source>
        <dbReference type="ARBA" id="ARBA00004651"/>
    </source>
</evidence>
<keyword evidence="6 9" id="KW-1133">Transmembrane helix</keyword>
<feature type="transmembrane region" description="Helical" evidence="9">
    <location>
        <begin position="90"/>
        <end position="109"/>
    </location>
</feature>
<proteinExistence type="inferred from homology"/>
<comment type="similarity">
    <text evidence="2 8">Belongs to the major facilitator superfamily. Sugar transporter (TC 2.A.1.1) family.</text>
</comment>
<keyword evidence="3 8" id="KW-0813">Transport</keyword>
<reference evidence="12" key="1">
    <citation type="journal article" date="2019" name="Int. J. Syst. Evol. Microbiol.">
        <title>The Global Catalogue of Microorganisms (GCM) 10K type strain sequencing project: providing services to taxonomists for standard genome sequencing and annotation.</title>
        <authorList>
            <consortium name="The Broad Institute Genomics Platform"/>
            <consortium name="The Broad Institute Genome Sequencing Center for Infectious Disease"/>
            <person name="Wu L."/>
            <person name="Ma J."/>
        </authorList>
    </citation>
    <scope>NUCLEOTIDE SEQUENCE [LARGE SCALE GENOMIC DNA]</scope>
    <source>
        <strain evidence="12">CGMCC 1.15180</strain>
    </source>
</reference>
<keyword evidence="5 9" id="KW-0812">Transmembrane</keyword>
<feature type="transmembrane region" description="Helical" evidence="9">
    <location>
        <begin position="20"/>
        <end position="40"/>
    </location>
</feature>
<dbReference type="SUPFAM" id="SSF103473">
    <property type="entry name" value="MFS general substrate transporter"/>
    <property type="match status" value="1"/>
</dbReference>
<keyword evidence="7 9" id="KW-0472">Membrane</keyword>
<feature type="transmembrane region" description="Helical" evidence="9">
    <location>
        <begin position="405"/>
        <end position="427"/>
    </location>
</feature>
<dbReference type="PROSITE" id="PS50850">
    <property type="entry name" value="MFS"/>
    <property type="match status" value="1"/>
</dbReference>
<gene>
    <name evidence="11" type="ORF">ACFSKL_15940</name>
</gene>
<feature type="transmembrane region" description="Helical" evidence="9">
    <location>
        <begin position="196"/>
        <end position="215"/>
    </location>
</feature>
<dbReference type="InterPro" id="IPR020846">
    <property type="entry name" value="MFS_dom"/>
</dbReference>
<dbReference type="PRINTS" id="PR00171">
    <property type="entry name" value="SUGRTRNSPORT"/>
</dbReference>
<dbReference type="CDD" id="cd17359">
    <property type="entry name" value="MFS_XylE_like"/>
    <property type="match status" value="1"/>
</dbReference>
<dbReference type="Proteomes" id="UP001597361">
    <property type="component" value="Unassembled WGS sequence"/>
</dbReference>
<evidence type="ECO:0000313" key="11">
    <source>
        <dbReference type="EMBL" id="MFD2036295.1"/>
    </source>
</evidence>
<evidence type="ECO:0000256" key="2">
    <source>
        <dbReference type="ARBA" id="ARBA00010992"/>
    </source>
</evidence>
<dbReference type="PANTHER" id="PTHR48020">
    <property type="entry name" value="PROTON MYO-INOSITOL COTRANSPORTER"/>
    <property type="match status" value="1"/>
</dbReference>
<evidence type="ECO:0000256" key="5">
    <source>
        <dbReference type="ARBA" id="ARBA00022692"/>
    </source>
</evidence>
<evidence type="ECO:0000256" key="6">
    <source>
        <dbReference type="ARBA" id="ARBA00022989"/>
    </source>
</evidence>